<feature type="domain" description="DNA circulation N-terminal" evidence="1">
    <location>
        <begin position="12"/>
        <end position="97"/>
    </location>
</feature>
<comment type="caution">
    <text evidence="2">The sequence shown here is derived from an EMBL/GenBank/DDBJ whole genome shotgun (WGS) entry which is preliminary data.</text>
</comment>
<dbReference type="Proteomes" id="UP000196086">
    <property type="component" value="Unassembled WGS sequence"/>
</dbReference>
<dbReference type="Pfam" id="PF07157">
    <property type="entry name" value="DNA_circ_N"/>
    <property type="match status" value="1"/>
</dbReference>
<dbReference type="RefSeq" id="WP_086650873.1">
    <property type="nucleotide sequence ID" value="NZ_JOMQ01000016.1"/>
</dbReference>
<accession>A0A1Z5YW76</accession>
<proteinExistence type="predicted"/>
<evidence type="ECO:0000313" key="3">
    <source>
        <dbReference type="Proteomes" id="UP000196086"/>
    </source>
</evidence>
<gene>
    <name evidence="2" type="ORF">HK14_03320</name>
</gene>
<evidence type="ECO:0000313" key="2">
    <source>
        <dbReference type="EMBL" id="OUJ03201.1"/>
    </source>
</evidence>
<dbReference type="AlphaFoldDB" id="A0A1Z5YW76"/>
<reference evidence="2 3" key="1">
    <citation type="submission" date="2014-06" db="EMBL/GenBank/DDBJ databases">
        <authorList>
            <person name="Ju J."/>
            <person name="Zhang J."/>
        </authorList>
    </citation>
    <scope>NUCLEOTIDE SEQUENCE [LARGE SCALE GENOMIC DNA]</scope>
    <source>
        <strain evidence="2 3">DsW_47</strain>
    </source>
</reference>
<organism evidence="2 3">
    <name type="scientific">Acetobacter cibinongensis</name>
    <dbReference type="NCBI Taxonomy" id="146475"/>
    <lineage>
        <taxon>Bacteria</taxon>
        <taxon>Pseudomonadati</taxon>
        <taxon>Pseudomonadota</taxon>
        <taxon>Alphaproteobacteria</taxon>
        <taxon>Acetobacterales</taxon>
        <taxon>Acetobacteraceae</taxon>
        <taxon>Acetobacter</taxon>
    </lineage>
</organism>
<evidence type="ECO:0000259" key="1">
    <source>
        <dbReference type="Pfam" id="PF07157"/>
    </source>
</evidence>
<dbReference type="InterPro" id="IPR009826">
    <property type="entry name" value="DNA_circ_N"/>
</dbReference>
<protein>
    <recommendedName>
        <fullName evidence="1">DNA circulation N-terminal domain-containing protein</fullName>
    </recommendedName>
</protein>
<dbReference type="EMBL" id="JOMQ01000016">
    <property type="protein sequence ID" value="OUJ03201.1"/>
    <property type="molecule type" value="Genomic_DNA"/>
</dbReference>
<dbReference type="OrthoDB" id="378644at2"/>
<name>A0A1Z5YW76_9PROT</name>
<sequence>MSGTLLKLAEQYLQCSYRGVPFVVIGSGGQAGRKQAEHDYPYRDGVWIEDLGKRARVYYVRGFVCGPTALVQRDLLVNAAEASGSGLLVHPSIGAIRASCTSFAWSEPDGVMGRVDVVFEFVEQKNYLTTLVQLALDAAIGAAALVVRSASSSAYLTATTSALAIGSPAVVAARTVAALWGKRASDAVRSPRVMAAAIATLPGNNGRYAAGNSALVDASATVSSVLTDLALFRSTLDKKISTLSTLTTADSLASAVQDITEALRSSINDPGAQLVVLQPLIAVPVDAIDSTAPIGAAIATAKTETARLCSMAALASFAQACAGWEPTSAQEAETLRLTVATLLDDAATQAADAGFDDIWQAIRTLRTQVTQDLSQRASQLPDQITVERNQPLPALVLAQQLYADATRAPDLIRRADPVHPALMPTQFQALSF</sequence>